<reference evidence="1" key="1">
    <citation type="submission" date="2022-08" db="EMBL/GenBank/DDBJ databases">
        <title>Novel sulfate-reducing endosymbionts in the free-living metamonad Anaeramoeba.</title>
        <authorList>
            <person name="Jerlstrom-Hultqvist J."/>
            <person name="Cepicka I."/>
            <person name="Gallot-Lavallee L."/>
            <person name="Salas-Leiva D."/>
            <person name="Curtis B.A."/>
            <person name="Zahonova K."/>
            <person name="Pipaliya S."/>
            <person name="Dacks J."/>
            <person name="Roger A.J."/>
        </authorList>
    </citation>
    <scope>NUCLEOTIDE SEQUENCE</scope>
    <source>
        <strain evidence="1">Schooner1</strain>
    </source>
</reference>
<dbReference type="Proteomes" id="UP001150062">
    <property type="component" value="Unassembled WGS sequence"/>
</dbReference>
<evidence type="ECO:0000313" key="2">
    <source>
        <dbReference type="Proteomes" id="UP001150062"/>
    </source>
</evidence>
<protein>
    <submittedName>
        <fullName evidence="1">Transcriptional regulator</fullName>
    </submittedName>
</protein>
<comment type="caution">
    <text evidence="1">The sequence shown here is derived from an EMBL/GenBank/DDBJ whole genome shotgun (WGS) entry which is preliminary data.</text>
</comment>
<dbReference type="Pfam" id="PF04936">
    <property type="entry name" value="DUF658"/>
    <property type="match status" value="1"/>
</dbReference>
<name>A0ABQ8YB81_9EUKA</name>
<keyword evidence="2" id="KW-1185">Reference proteome</keyword>
<dbReference type="SUPFAM" id="SSF46689">
    <property type="entry name" value="Homeodomain-like"/>
    <property type="match status" value="1"/>
</dbReference>
<dbReference type="InterPro" id="IPR007020">
    <property type="entry name" value="DUF658"/>
</dbReference>
<dbReference type="InterPro" id="IPR009057">
    <property type="entry name" value="Homeodomain-like_sf"/>
</dbReference>
<gene>
    <name evidence="1" type="ORF">M0813_00533</name>
</gene>
<sequence length="159" mass="18773">MITKIIKRNALSSSVRNSSTNIEKAFETWKNIKNMENRVVRVGAISDYFNVSRATLGRWVKKFEEKGIVTRKGRPLKLNEEQTKKLKMWINKKNLEKKAPSIIEVLDEANHLIREFNLQNFGSQIKQSEILSRKWVYGWVKEITVLFWIVSKQKKKNHQ</sequence>
<organism evidence="1 2">
    <name type="scientific">Anaeramoeba flamelloides</name>
    <dbReference type="NCBI Taxonomy" id="1746091"/>
    <lineage>
        <taxon>Eukaryota</taxon>
        <taxon>Metamonada</taxon>
        <taxon>Anaeramoebidae</taxon>
        <taxon>Anaeramoeba</taxon>
    </lineage>
</organism>
<evidence type="ECO:0000313" key="1">
    <source>
        <dbReference type="EMBL" id="KAJ6241827.1"/>
    </source>
</evidence>
<dbReference type="EMBL" id="JAOAOG010000191">
    <property type="protein sequence ID" value="KAJ6241827.1"/>
    <property type="molecule type" value="Genomic_DNA"/>
</dbReference>
<proteinExistence type="predicted"/>
<accession>A0ABQ8YB81</accession>